<name>A0A0C2W6F8_AMAMK</name>
<sequence length="385" mass="43033">MAFFGLSARSAFFIAFLMTTAATTASYLTALIKCLLILLTLVLIAGFTVPLARVPCCLRPIFLITMVRVYHLLLLVLRLYWALKDLLLTIPRLELQLWDIHSHLTHLLNLAPAQAHLQRDVAFFAVILDRMLRATISTRDQLAAQSQALEALTTARPIGSPEPSPGGVNHCCRSNSNDFLLSMSEMLQLLTRSIQELSQESEVNEAITLLRQIQEDTRYTRLVAEVDDPALQRPSESPAPRIPTPPVFGPNSPHYVPSSPTTAPPFAPLVLNVSSPPCRFCNTPSTTVSLSPRGSSTLDEPAELDLWINYQIPVHYYPSQQDNDSFIQWELEDWDMIPYGGETFMLARRGPDHNPRFMVLTVNGDRIVAPTKNAALRQALHHQYS</sequence>
<dbReference type="InParanoid" id="A0A0C2W6F8"/>
<feature type="transmembrane region" description="Helical" evidence="1">
    <location>
        <begin position="35"/>
        <end position="54"/>
    </location>
</feature>
<dbReference type="AlphaFoldDB" id="A0A0C2W6F8"/>
<dbReference type="Proteomes" id="UP000054549">
    <property type="component" value="Unassembled WGS sequence"/>
</dbReference>
<proteinExistence type="predicted"/>
<evidence type="ECO:0000256" key="1">
    <source>
        <dbReference type="SAM" id="Phobius"/>
    </source>
</evidence>
<dbReference type="EMBL" id="KN818403">
    <property type="protein sequence ID" value="KIL56727.1"/>
    <property type="molecule type" value="Genomic_DNA"/>
</dbReference>
<dbReference type="STRING" id="946122.A0A0C2W6F8"/>
<keyword evidence="1" id="KW-0812">Transmembrane</keyword>
<accession>A0A0C2W6F8</accession>
<reference evidence="2 3" key="1">
    <citation type="submission" date="2014-04" db="EMBL/GenBank/DDBJ databases">
        <title>Evolutionary Origins and Diversification of the Mycorrhizal Mutualists.</title>
        <authorList>
            <consortium name="DOE Joint Genome Institute"/>
            <consortium name="Mycorrhizal Genomics Consortium"/>
            <person name="Kohler A."/>
            <person name="Kuo A."/>
            <person name="Nagy L.G."/>
            <person name="Floudas D."/>
            <person name="Copeland A."/>
            <person name="Barry K.W."/>
            <person name="Cichocki N."/>
            <person name="Veneault-Fourrey C."/>
            <person name="LaButti K."/>
            <person name="Lindquist E.A."/>
            <person name="Lipzen A."/>
            <person name="Lundell T."/>
            <person name="Morin E."/>
            <person name="Murat C."/>
            <person name="Riley R."/>
            <person name="Ohm R."/>
            <person name="Sun H."/>
            <person name="Tunlid A."/>
            <person name="Henrissat B."/>
            <person name="Grigoriev I.V."/>
            <person name="Hibbett D.S."/>
            <person name="Martin F."/>
        </authorList>
    </citation>
    <scope>NUCLEOTIDE SEQUENCE [LARGE SCALE GENOMIC DNA]</scope>
    <source>
        <strain evidence="2 3">Koide BX008</strain>
    </source>
</reference>
<gene>
    <name evidence="2" type="ORF">M378DRAFT_16824</name>
</gene>
<organism evidence="2 3">
    <name type="scientific">Amanita muscaria (strain Koide BX008)</name>
    <dbReference type="NCBI Taxonomy" id="946122"/>
    <lineage>
        <taxon>Eukaryota</taxon>
        <taxon>Fungi</taxon>
        <taxon>Dikarya</taxon>
        <taxon>Basidiomycota</taxon>
        <taxon>Agaricomycotina</taxon>
        <taxon>Agaricomycetes</taxon>
        <taxon>Agaricomycetidae</taxon>
        <taxon>Agaricales</taxon>
        <taxon>Pluteineae</taxon>
        <taxon>Amanitaceae</taxon>
        <taxon>Amanita</taxon>
    </lineage>
</organism>
<protein>
    <submittedName>
        <fullName evidence="2">Uncharacterized protein</fullName>
    </submittedName>
</protein>
<dbReference type="HOGENOM" id="CLU_717588_0_0_1"/>
<evidence type="ECO:0000313" key="2">
    <source>
        <dbReference type="EMBL" id="KIL56727.1"/>
    </source>
</evidence>
<keyword evidence="3" id="KW-1185">Reference proteome</keyword>
<feature type="transmembrane region" description="Helical" evidence="1">
    <location>
        <begin position="61"/>
        <end position="83"/>
    </location>
</feature>
<evidence type="ECO:0000313" key="3">
    <source>
        <dbReference type="Proteomes" id="UP000054549"/>
    </source>
</evidence>
<keyword evidence="1" id="KW-1133">Transmembrane helix</keyword>
<keyword evidence="1" id="KW-0472">Membrane</keyword>